<evidence type="ECO:0000259" key="11">
    <source>
        <dbReference type="PROSITE" id="PS50109"/>
    </source>
</evidence>
<dbReference type="RefSeq" id="WP_128986966.1">
    <property type="nucleotide sequence ID" value="NZ_PDJZ01000009.1"/>
</dbReference>
<keyword evidence="9 10" id="KW-0472">Membrane</keyword>
<reference evidence="12 13" key="1">
    <citation type="submission" date="2017-10" db="EMBL/GenBank/DDBJ databases">
        <title>Genomics of the genus Arcobacter.</title>
        <authorList>
            <person name="Perez-Cataluna A."/>
            <person name="Figueras M.J."/>
        </authorList>
    </citation>
    <scope>NUCLEOTIDE SEQUENCE [LARGE SCALE GENOMIC DNA]</scope>
    <source>
        <strain evidence="12 13">F26</strain>
    </source>
</reference>
<dbReference type="InterPro" id="IPR003594">
    <property type="entry name" value="HATPase_dom"/>
</dbReference>
<evidence type="ECO:0000256" key="2">
    <source>
        <dbReference type="ARBA" id="ARBA00004651"/>
    </source>
</evidence>
<dbReference type="PANTHER" id="PTHR45453">
    <property type="entry name" value="PHOSPHATE REGULON SENSOR PROTEIN PHOR"/>
    <property type="match status" value="1"/>
</dbReference>
<feature type="transmembrane region" description="Helical" evidence="10">
    <location>
        <begin position="303"/>
        <end position="322"/>
    </location>
</feature>
<dbReference type="PANTHER" id="PTHR45453:SF2">
    <property type="entry name" value="HISTIDINE KINASE"/>
    <property type="match status" value="1"/>
</dbReference>
<accession>A0A4Q0ZDC1</accession>
<organism evidence="12 13">
    <name type="scientific">Arcobacter cloacae</name>
    <dbReference type="NCBI Taxonomy" id="1054034"/>
    <lineage>
        <taxon>Bacteria</taxon>
        <taxon>Pseudomonadati</taxon>
        <taxon>Campylobacterota</taxon>
        <taxon>Epsilonproteobacteria</taxon>
        <taxon>Campylobacterales</taxon>
        <taxon>Arcobacteraceae</taxon>
        <taxon>Arcobacter</taxon>
    </lineage>
</organism>
<dbReference type="GO" id="GO:0004721">
    <property type="term" value="F:phosphoprotein phosphatase activity"/>
    <property type="evidence" value="ECO:0007669"/>
    <property type="project" value="TreeGrafter"/>
</dbReference>
<evidence type="ECO:0000313" key="13">
    <source>
        <dbReference type="Proteomes" id="UP000290870"/>
    </source>
</evidence>
<dbReference type="CDD" id="cd00082">
    <property type="entry name" value="HisKA"/>
    <property type="match status" value="1"/>
</dbReference>
<evidence type="ECO:0000256" key="9">
    <source>
        <dbReference type="ARBA" id="ARBA00023136"/>
    </source>
</evidence>
<keyword evidence="4" id="KW-1003">Cell membrane</keyword>
<feature type="domain" description="Histidine kinase" evidence="11">
    <location>
        <begin position="338"/>
        <end position="535"/>
    </location>
</feature>
<gene>
    <name evidence="12" type="ORF">CRU90_09050</name>
</gene>
<evidence type="ECO:0000256" key="5">
    <source>
        <dbReference type="ARBA" id="ARBA00022679"/>
    </source>
</evidence>
<dbReference type="SUPFAM" id="SSF55874">
    <property type="entry name" value="ATPase domain of HSP90 chaperone/DNA topoisomerase II/histidine kinase"/>
    <property type="match status" value="1"/>
</dbReference>
<keyword evidence="5" id="KW-0808">Transferase</keyword>
<dbReference type="AlphaFoldDB" id="A0A4Q0ZDC1"/>
<protein>
    <recommendedName>
        <fullName evidence="3">histidine kinase</fullName>
        <ecNumber evidence="3">2.7.13.3</ecNumber>
    </recommendedName>
</protein>
<dbReference type="GO" id="GO:0000155">
    <property type="term" value="F:phosphorelay sensor kinase activity"/>
    <property type="evidence" value="ECO:0007669"/>
    <property type="project" value="InterPro"/>
</dbReference>
<comment type="subcellular location">
    <subcellularLocation>
        <location evidence="2">Cell membrane</location>
        <topology evidence="2">Multi-pass membrane protein</topology>
    </subcellularLocation>
</comment>
<dbReference type="InterPro" id="IPR036097">
    <property type="entry name" value="HisK_dim/P_sf"/>
</dbReference>
<feature type="transmembrane region" description="Helical" evidence="10">
    <location>
        <begin position="12"/>
        <end position="31"/>
    </location>
</feature>
<evidence type="ECO:0000256" key="3">
    <source>
        <dbReference type="ARBA" id="ARBA00012438"/>
    </source>
</evidence>
<evidence type="ECO:0000313" key="12">
    <source>
        <dbReference type="EMBL" id="RXJ83710.1"/>
    </source>
</evidence>
<dbReference type="Proteomes" id="UP000290870">
    <property type="component" value="Unassembled WGS sequence"/>
</dbReference>
<dbReference type="OrthoDB" id="5346691at2"/>
<evidence type="ECO:0000256" key="6">
    <source>
        <dbReference type="ARBA" id="ARBA00022692"/>
    </source>
</evidence>
<comment type="catalytic activity">
    <reaction evidence="1">
        <text>ATP + protein L-histidine = ADP + protein N-phospho-L-histidine.</text>
        <dbReference type="EC" id="2.7.13.3"/>
    </reaction>
</comment>
<dbReference type="Pfam" id="PF02518">
    <property type="entry name" value="HATPase_c"/>
    <property type="match status" value="1"/>
</dbReference>
<dbReference type="InterPro" id="IPR036890">
    <property type="entry name" value="HATPase_C_sf"/>
</dbReference>
<dbReference type="SMART" id="SM00387">
    <property type="entry name" value="HATPase_c"/>
    <property type="match status" value="1"/>
</dbReference>
<dbReference type="InterPro" id="IPR003661">
    <property type="entry name" value="HisK_dim/P_dom"/>
</dbReference>
<dbReference type="InterPro" id="IPR005467">
    <property type="entry name" value="His_kinase_dom"/>
</dbReference>
<dbReference type="InterPro" id="IPR050351">
    <property type="entry name" value="BphY/WalK/GraS-like"/>
</dbReference>
<dbReference type="EMBL" id="PDJZ01000009">
    <property type="protein sequence ID" value="RXJ83710.1"/>
    <property type="molecule type" value="Genomic_DNA"/>
</dbReference>
<evidence type="ECO:0000256" key="7">
    <source>
        <dbReference type="ARBA" id="ARBA00022777"/>
    </source>
</evidence>
<dbReference type="Gene3D" id="1.10.287.130">
    <property type="match status" value="1"/>
</dbReference>
<evidence type="ECO:0000256" key="10">
    <source>
        <dbReference type="SAM" id="Phobius"/>
    </source>
</evidence>
<evidence type="ECO:0000256" key="4">
    <source>
        <dbReference type="ARBA" id="ARBA00022475"/>
    </source>
</evidence>
<comment type="caution">
    <text evidence="12">The sequence shown here is derived from an EMBL/GenBank/DDBJ whole genome shotgun (WGS) entry which is preliminary data.</text>
</comment>
<dbReference type="EC" id="2.7.13.3" evidence="3"/>
<keyword evidence="8 10" id="KW-1133">Transmembrane helix</keyword>
<sequence>MKKLLPLQSTILFFIIIIFSIFVFISYKLLLKNIHDNHIKNQEIVFYEIQRETNNLLTKLLYKYSKEKENILQKHKEVLEYLEDNSYDIDLQEIYERINLFYENKPFNIYITDENLIIRNTTFKPDLGFDLSFAKEQFEKNKKAEIIGVSPPIFEMYSLKFFTFTDSYLNQNSKRVLQIGFIYDDVNEDLKNLQSLINSNKSIKDSNAYIIFNNGYIGDFIFKSIKSYKPTLQEIEKRIEKGKELAKNLEENIYISKKLEKNSSEYKISYFSQKSPIFDEAKIIYSIVFDEEEYLRNLQNLNFAIFLITFIGILTIYIIFNLRYKENLLKYKDKFIEHSVHEIKTPLSIIGLNIQLRDKTLGEDKYTKKIEGALRTLENSYEDMSFLHTKDNINYLIENIDLENILKERINYFDVVAKMQNRNFKLDIIQNCKIKISKIELIRLIDNNLSNAIKYSKIGSTIKIILNNNTLEFESFGERIKDTKNIFKKYSRENNSVGGHGLGLAIVKDICEKYNIKINVTSLQNGLNNFSYNLK</sequence>
<dbReference type="GO" id="GO:0016036">
    <property type="term" value="P:cellular response to phosphate starvation"/>
    <property type="evidence" value="ECO:0007669"/>
    <property type="project" value="TreeGrafter"/>
</dbReference>
<proteinExistence type="predicted"/>
<dbReference type="GO" id="GO:0005886">
    <property type="term" value="C:plasma membrane"/>
    <property type="evidence" value="ECO:0007669"/>
    <property type="project" value="UniProtKB-SubCell"/>
</dbReference>
<dbReference type="Gene3D" id="3.30.565.10">
    <property type="entry name" value="Histidine kinase-like ATPase, C-terminal domain"/>
    <property type="match status" value="1"/>
</dbReference>
<keyword evidence="7" id="KW-0418">Kinase</keyword>
<name>A0A4Q0ZDC1_9BACT</name>
<evidence type="ECO:0000256" key="1">
    <source>
        <dbReference type="ARBA" id="ARBA00000085"/>
    </source>
</evidence>
<dbReference type="SUPFAM" id="SSF47384">
    <property type="entry name" value="Homodimeric domain of signal transducing histidine kinase"/>
    <property type="match status" value="1"/>
</dbReference>
<keyword evidence="6 10" id="KW-0812">Transmembrane</keyword>
<evidence type="ECO:0000256" key="8">
    <source>
        <dbReference type="ARBA" id="ARBA00022989"/>
    </source>
</evidence>
<dbReference type="PROSITE" id="PS50109">
    <property type="entry name" value="HIS_KIN"/>
    <property type="match status" value="1"/>
</dbReference>